<feature type="compositionally biased region" description="Basic and acidic residues" evidence="2">
    <location>
        <begin position="116"/>
        <end position="144"/>
    </location>
</feature>
<organism evidence="4">
    <name type="scientific">Nitrososphaera viennensis</name>
    <dbReference type="NCBI Taxonomy" id="1034015"/>
    <lineage>
        <taxon>Archaea</taxon>
        <taxon>Nitrososphaerota</taxon>
        <taxon>Nitrososphaeria</taxon>
        <taxon>Nitrososphaerales</taxon>
        <taxon>Nitrososphaeraceae</taxon>
        <taxon>Nitrososphaera</taxon>
    </lineage>
</organism>
<accession>A0A977IFV8</accession>
<sequence>MVVSRILVPHDGTEMSDRALEKATEFARAFKARIIIAHIVDSRFVPPSATLGFISDRTSLEGARTELVKILKSSAEQMLKEKMAKVKADGISTDFVLGVGSPADEIQHRAQHRIRPHSDGKQADEKQHHDAWQRRKEGVRDGALPRHDSTLMIMGAINPCARDFFSMQRASLSAASGKRASLIDVIKAVCEYTAQQ</sequence>
<feature type="domain" description="UspA" evidence="3">
    <location>
        <begin position="5"/>
        <end position="108"/>
    </location>
</feature>
<evidence type="ECO:0000313" key="4">
    <source>
        <dbReference type="EMBL" id="UVS70269.1"/>
    </source>
</evidence>
<comment type="similarity">
    <text evidence="1">Belongs to the universal stress protein A family.</text>
</comment>
<name>A0A977IFV8_9ARCH</name>
<dbReference type="SUPFAM" id="SSF52402">
    <property type="entry name" value="Adenine nucleotide alpha hydrolases-like"/>
    <property type="match status" value="1"/>
</dbReference>
<evidence type="ECO:0000259" key="3">
    <source>
        <dbReference type="Pfam" id="PF00582"/>
    </source>
</evidence>
<dbReference type="Proteomes" id="UP001059771">
    <property type="component" value="Chromosome"/>
</dbReference>
<dbReference type="PANTHER" id="PTHR46268:SF6">
    <property type="entry name" value="UNIVERSAL STRESS PROTEIN UP12"/>
    <property type="match status" value="1"/>
</dbReference>
<reference evidence="4" key="1">
    <citation type="submission" date="2022-08" db="EMBL/GenBank/DDBJ databases">
        <title>Dynamic responses of ammonia-oxidizing microbial communities induced by reactive oxygen species (ROS) in fluctuating redox aquifers.</title>
        <authorList>
            <person name="Wang P."/>
            <person name="Wang H."/>
        </authorList>
    </citation>
    <scope>NUCLEOTIDE SEQUENCE</scope>
    <source>
        <strain evidence="4">PLX03</strain>
    </source>
</reference>
<evidence type="ECO:0000256" key="2">
    <source>
        <dbReference type="SAM" id="MobiDB-lite"/>
    </source>
</evidence>
<dbReference type="Pfam" id="PF00582">
    <property type="entry name" value="Usp"/>
    <property type="match status" value="1"/>
</dbReference>
<feature type="region of interest" description="Disordered" evidence="2">
    <location>
        <begin position="113"/>
        <end position="144"/>
    </location>
</feature>
<dbReference type="InterPro" id="IPR006016">
    <property type="entry name" value="UspA"/>
</dbReference>
<gene>
    <name evidence="4" type="ORF">NWT39_05640</name>
</gene>
<evidence type="ECO:0000256" key="1">
    <source>
        <dbReference type="ARBA" id="ARBA00008791"/>
    </source>
</evidence>
<dbReference type="AlphaFoldDB" id="A0A977IFV8"/>
<dbReference type="PANTHER" id="PTHR46268">
    <property type="entry name" value="STRESS RESPONSE PROTEIN NHAX"/>
    <property type="match status" value="1"/>
</dbReference>
<protein>
    <submittedName>
        <fullName evidence="4">Universal stress protein</fullName>
    </submittedName>
</protein>
<dbReference type="CDD" id="cd00293">
    <property type="entry name" value="USP-like"/>
    <property type="match status" value="1"/>
</dbReference>
<dbReference type="Gene3D" id="3.40.50.12370">
    <property type="match status" value="1"/>
</dbReference>
<proteinExistence type="inferred from homology"/>
<dbReference type="EMBL" id="CP103305">
    <property type="protein sequence ID" value="UVS70269.1"/>
    <property type="molecule type" value="Genomic_DNA"/>
</dbReference>